<dbReference type="Pfam" id="PF13909">
    <property type="entry name" value="zf-H2C2_5"/>
    <property type="match status" value="1"/>
</dbReference>
<feature type="compositionally biased region" description="Polar residues" evidence="2">
    <location>
        <begin position="390"/>
        <end position="404"/>
    </location>
</feature>
<dbReference type="Pfam" id="PF00096">
    <property type="entry name" value="zf-C2H2"/>
    <property type="match status" value="2"/>
</dbReference>
<reference evidence="4 5" key="1">
    <citation type="journal article" date="2019" name="PLoS Biol.">
        <title>Sex chromosomes control vertical transmission of feminizing Wolbachia symbionts in an isopod.</title>
        <authorList>
            <person name="Becking T."/>
            <person name="Chebbi M.A."/>
            <person name="Giraud I."/>
            <person name="Moumen B."/>
            <person name="Laverre T."/>
            <person name="Caubet Y."/>
            <person name="Peccoud J."/>
            <person name="Gilbert C."/>
            <person name="Cordaux R."/>
        </authorList>
    </citation>
    <scope>NUCLEOTIDE SEQUENCE [LARGE SCALE GENOMIC DNA]</scope>
    <source>
        <strain evidence="4">ANa2</strain>
        <tissue evidence="4">Whole body excluding digestive tract and cuticle</tissue>
    </source>
</reference>
<feature type="compositionally biased region" description="Acidic residues" evidence="2">
    <location>
        <begin position="953"/>
        <end position="968"/>
    </location>
</feature>
<feature type="domain" description="C2H2-type" evidence="3">
    <location>
        <begin position="95"/>
        <end position="122"/>
    </location>
</feature>
<dbReference type="AlphaFoldDB" id="A0A5N5T043"/>
<feature type="compositionally biased region" description="Polar residues" evidence="2">
    <location>
        <begin position="878"/>
        <end position="887"/>
    </location>
</feature>
<feature type="domain" description="C2H2-type" evidence="3">
    <location>
        <begin position="562"/>
        <end position="585"/>
    </location>
</feature>
<organism evidence="4 5">
    <name type="scientific">Armadillidium nasatum</name>
    <dbReference type="NCBI Taxonomy" id="96803"/>
    <lineage>
        <taxon>Eukaryota</taxon>
        <taxon>Metazoa</taxon>
        <taxon>Ecdysozoa</taxon>
        <taxon>Arthropoda</taxon>
        <taxon>Crustacea</taxon>
        <taxon>Multicrustacea</taxon>
        <taxon>Malacostraca</taxon>
        <taxon>Eumalacostraca</taxon>
        <taxon>Peracarida</taxon>
        <taxon>Isopoda</taxon>
        <taxon>Oniscidea</taxon>
        <taxon>Crinocheta</taxon>
        <taxon>Armadillidiidae</taxon>
        <taxon>Armadillidium</taxon>
    </lineage>
</organism>
<feature type="region of interest" description="Disordered" evidence="2">
    <location>
        <begin position="299"/>
        <end position="355"/>
    </location>
</feature>
<dbReference type="GO" id="GO:0008270">
    <property type="term" value="F:zinc ion binding"/>
    <property type="evidence" value="ECO:0007669"/>
    <property type="project" value="UniProtKB-KW"/>
</dbReference>
<evidence type="ECO:0000313" key="4">
    <source>
        <dbReference type="EMBL" id="KAB7499824.1"/>
    </source>
</evidence>
<feature type="domain" description="C2H2-type" evidence="3">
    <location>
        <begin position="738"/>
        <end position="765"/>
    </location>
</feature>
<feature type="domain" description="C2H2-type" evidence="3">
    <location>
        <begin position="67"/>
        <end position="94"/>
    </location>
</feature>
<keyword evidence="1" id="KW-0863">Zinc-finger</keyword>
<feature type="non-terminal residue" evidence="4">
    <location>
        <position position="1"/>
    </location>
</feature>
<feature type="compositionally biased region" description="Pro residues" evidence="2">
    <location>
        <begin position="313"/>
        <end position="323"/>
    </location>
</feature>
<dbReference type="PROSITE" id="PS00028">
    <property type="entry name" value="ZINC_FINGER_C2H2_1"/>
    <property type="match status" value="8"/>
</dbReference>
<keyword evidence="1" id="KW-0862">Zinc</keyword>
<feature type="region of interest" description="Disordered" evidence="2">
    <location>
        <begin position="388"/>
        <end position="407"/>
    </location>
</feature>
<evidence type="ECO:0000256" key="2">
    <source>
        <dbReference type="SAM" id="MobiDB-lite"/>
    </source>
</evidence>
<dbReference type="GO" id="GO:0001228">
    <property type="term" value="F:DNA-binding transcription activator activity, RNA polymerase II-specific"/>
    <property type="evidence" value="ECO:0007669"/>
    <property type="project" value="TreeGrafter"/>
</dbReference>
<dbReference type="EMBL" id="SEYY01016462">
    <property type="protein sequence ID" value="KAB7499824.1"/>
    <property type="molecule type" value="Genomic_DNA"/>
</dbReference>
<accession>A0A5N5T043</accession>
<keyword evidence="1" id="KW-0479">Metal-binding</keyword>
<feature type="compositionally biased region" description="Acidic residues" evidence="2">
    <location>
        <begin position="641"/>
        <end position="659"/>
    </location>
</feature>
<feature type="region of interest" description="Disordered" evidence="2">
    <location>
        <begin position="878"/>
        <end position="907"/>
    </location>
</feature>
<proteinExistence type="predicted"/>
<comment type="caution">
    <text evidence="4">The sequence shown here is derived from an EMBL/GenBank/DDBJ whole genome shotgun (WGS) entry which is preliminary data.</text>
</comment>
<feature type="compositionally biased region" description="Polar residues" evidence="2">
    <location>
        <begin position="712"/>
        <end position="721"/>
    </location>
</feature>
<dbReference type="OrthoDB" id="6077919at2759"/>
<evidence type="ECO:0000313" key="5">
    <source>
        <dbReference type="Proteomes" id="UP000326759"/>
    </source>
</evidence>
<feature type="region of interest" description="Disordered" evidence="2">
    <location>
        <begin position="699"/>
        <end position="733"/>
    </location>
</feature>
<dbReference type="Gene3D" id="3.30.160.60">
    <property type="entry name" value="Classic Zinc Finger"/>
    <property type="match status" value="7"/>
</dbReference>
<feature type="domain" description="C2H2-type" evidence="3">
    <location>
        <begin position="123"/>
        <end position="151"/>
    </location>
</feature>
<feature type="region of interest" description="Disordered" evidence="2">
    <location>
        <begin position="510"/>
        <end position="539"/>
    </location>
</feature>
<dbReference type="SUPFAM" id="SSF57667">
    <property type="entry name" value="beta-beta-alpha zinc fingers"/>
    <property type="match status" value="5"/>
</dbReference>
<dbReference type="InterPro" id="IPR036236">
    <property type="entry name" value="Znf_C2H2_sf"/>
</dbReference>
<dbReference type="Proteomes" id="UP000326759">
    <property type="component" value="Unassembled WGS sequence"/>
</dbReference>
<evidence type="ECO:0000259" key="3">
    <source>
        <dbReference type="PROSITE" id="PS50157"/>
    </source>
</evidence>
<dbReference type="InterPro" id="IPR013087">
    <property type="entry name" value="Znf_C2H2_type"/>
</dbReference>
<feature type="compositionally biased region" description="Basic and acidic residues" evidence="2">
    <location>
        <begin position="338"/>
        <end position="349"/>
    </location>
</feature>
<feature type="region of interest" description="Disordered" evidence="2">
    <location>
        <begin position="23"/>
        <end position="46"/>
    </location>
</feature>
<feature type="compositionally biased region" description="Basic and acidic residues" evidence="2">
    <location>
        <begin position="969"/>
        <end position="987"/>
    </location>
</feature>
<feature type="compositionally biased region" description="Polar residues" evidence="2">
    <location>
        <begin position="299"/>
        <end position="312"/>
    </location>
</feature>
<protein>
    <submittedName>
        <fullName evidence="4">Ras-responsive element-binding protein 1</fullName>
    </submittedName>
</protein>
<dbReference type="PANTHER" id="PTHR46451:SF1">
    <property type="entry name" value="RAS-RESPONSIVE ELEMENT-BINDING PROTEIN 1"/>
    <property type="match status" value="1"/>
</dbReference>
<keyword evidence="5" id="KW-1185">Reference proteome</keyword>
<feature type="region of interest" description="Disordered" evidence="2">
    <location>
        <begin position="628"/>
        <end position="661"/>
    </location>
</feature>
<dbReference type="GO" id="GO:0000978">
    <property type="term" value="F:RNA polymerase II cis-regulatory region sequence-specific DNA binding"/>
    <property type="evidence" value="ECO:0007669"/>
    <property type="project" value="TreeGrafter"/>
</dbReference>
<dbReference type="PANTHER" id="PTHR46451">
    <property type="entry name" value="RAS-RESPONSIVE ELEMENT-BINDING PROTEIN 1"/>
    <property type="match status" value="1"/>
</dbReference>
<dbReference type="SMART" id="SM00355">
    <property type="entry name" value="ZnF_C2H2"/>
    <property type="match status" value="11"/>
</dbReference>
<feature type="compositionally biased region" description="Polar residues" evidence="2">
    <location>
        <begin position="518"/>
        <end position="531"/>
    </location>
</feature>
<dbReference type="PROSITE" id="PS50157">
    <property type="entry name" value="ZINC_FINGER_C2H2_2"/>
    <property type="match status" value="5"/>
</dbReference>
<gene>
    <name evidence="4" type="primary">Rreb1</name>
    <name evidence="4" type="ORF">Anas_10618</name>
</gene>
<sequence>LQSISLTSSDALKKNFLGSGSPLSLTRHPPLHHHTHSPMSLSSPVSTLSHEEQFARDYKDMKLNGQYPCRLCKEVFANLRKLKSHNLVHMVAPPYQCNLCSFVSNDKNTLKEHMKTHKGDTPYECNLCSLSFTTKANCERHIKNIHGRQTRDEVKRCMTYTPQDDGPSSQETSRETICRLCKFDCKSRSVLRDHMRSSHPEGVDKPFSCKMCPLAFHCSSDAYRHIIQAHQEAVSSDSLETLVEQRSIREEPQDLSPVESLLTFSKLSLPISSSKHNIRQNSPASHPIVPSGTLTLQKVPSFPTTNNLVSPSQPIPTYSPPATIPDDEAPLDLSMNKKKIDEKSDLRSDDESDEEEITIIDDEAKDNIAYKNEVADDNILSKDIIEIKPTTGSPQSDKPSSPHTKSAFPLVYPGQLPVQFLPFQSQYPFLMNPFGALPPVANLQLLEQYQEIKRGLQLTSGGTLLSPEGNSSLLPSVCNSLLNHSTGPKYGKSGSSSFQLSALSLTTKDQQLEESGNVDGNSQTLDLTSSNRESEEMSHFTMRNSVLVKKPKQRRYRTERPWRCDLCDKGFTLRSNMERHMKQQHPDLWQQRLRGHNSNQRLGVSANINRELFTQIPVDLPKIALKSDNEEVASETTDCGKEDEESELIIDDEENDERTEEQIKDEFKLKKEDASTDLASVQKLLSTASSQNFSFFNREAEEQDKSEDHSSPCVSPLSQDTSSEEGKKSAYSSAPQKQKCPFCHRKFPWSSSLVRHIRTHTGQKPYLCPVCHFPFTTKSNCDRHLQRKHPDSPHAVSGDRPYRCSRCPGAAFTSVESLRKHDMFKHEKANDTSLFRDDTKYMGTKAFWCYLCDLRYYSSKDVIHHVAESHPESYGSLSFQNFTTASPGSPPVPKQMTDTPEGSPESTSNIQELILCMICHERVTSTEELKDHIEANHQQRYQEKSQSPLPQDTLEEDEEEEEEEQEEKFEEKVGVEEEIVDRRGERETSEFISNMLGTKPAVIDHIISSKSTPADAAKLLGVRY</sequence>
<dbReference type="GO" id="GO:0005634">
    <property type="term" value="C:nucleus"/>
    <property type="evidence" value="ECO:0007669"/>
    <property type="project" value="TreeGrafter"/>
</dbReference>
<evidence type="ECO:0000256" key="1">
    <source>
        <dbReference type="PROSITE-ProRule" id="PRU00042"/>
    </source>
</evidence>
<name>A0A5N5T043_9CRUS</name>
<feature type="non-terminal residue" evidence="4">
    <location>
        <position position="1024"/>
    </location>
</feature>
<feature type="region of interest" description="Disordered" evidence="2">
    <location>
        <begin position="937"/>
        <end position="987"/>
    </location>
</feature>
<dbReference type="InterPro" id="IPR052795">
    <property type="entry name" value="RREB1"/>
</dbReference>
<feature type="compositionally biased region" description="Polar residues" evidence="2">
    <location>
        <begin position="896"/>
        <end position="907"/>
    </location>
</feature>